<feature type="domain" description="Metallo-beta-lactamase" evidence="5">
    <location>
        <begin position="61"/>
        <end position="264"/>
    </location>
</feature>
<reference evidence="6 7" key="1">
    <citation type="submission" date="2021-01" db="EMBL/GenBank/DDBJ databases">
        <title>Roseomonas sp. nov, a bacterium isolated from an oil production mixture in Yumen Oilfield.</title>
        <authorList>
            <person name="Wu D."/>
        </authorList>
    </citation>
    <scope>NUCLEOTIDE SEQUENCE [LARGE SCALE GENOMIC DNA]</scope>
    <source>
        <strain evidence="6 7">ROY-5-3</strain>
    </source>
</reference>
<evidence type="ECO:0000256" key="2">
    <source>
        <dbReference type="ARBA" id="ARBA00022723"/>
    </source>
</evidence>
<protein>
    <submittedName>
        <fullName evidence="6">MBL fold metallo-hydrolase</fullName>
    </submittedName>
</protein>
<evidence type="ECO:0000259" key="5">
    <source>
        <dbReference type="SMART" id="SM00849"/>
    </source>
</evidence>
<dbReference type="EMBL" id="JAERQM010000002">
    <property type="protein sequence ID" value="MBU8544179.1"/>
    <property type="molecule type" value="Genomic_DNA"/>
</dbReference>
<organism evidence="6 7">
    <name type="scientific">Falsiroseomonas oleicola</name>
    <dbReference type="NCBI Taxonomy" id="2801474"/>
    <lineage>
        <taxon>Bacteria</taxon>
        <taxon>Pseudomonadati</taxon>
        <taxon>Pseudomonadota</taxon>
        <taxon>Alphaproteobacteria</taxon>
        <taxon>Acetobacterales</taxon>
        <taxon>Roseomonadaceae</taxon>
        <taxon>Falsiroseomonas</taxon>
    </lineage>
</organism>
<evidence type="ECO:0000313" key="7">
    <source>
        <dbReference type="Proteomes" id="UP000689967"/>
    </source>
</evidence>
<evidence type="ECO:0000256" key="1">
    <source>
        <dbReference type="ARBA" id="ARBA00007749"/>
    </source>
</evidence>
<accession>A0ABS6H668</accession>
<dbReference type="Proteomes" id="UP000689967">
    <property type="component" value="Unassembled WGS sequence"/>
</dbReference>
<comment type="caution">
    <text evidence="6">The sequence shown here is derived from an EMBL/GenBank/DDBJ whole genome shotgun (WGS) entry which is preliminary data.</text>
</comment>
<name>A0ABS6H668_9PROT</name>
<evidence type="ECO:0000313" key="6">
    <source>
        <dbReference type="EMBL" id="MBU8544179.1"/>
    </source>
</evidence>
<dbReference type="InterPro" id="IPR001279">
    <property type="entry name" value="Metallo-B-lactamas"/>
</dbReference>
<keyword evidence="2" id="KW-0479">Metal-binding</keyword>
<evidence type="ECO:0000256" key="3">
    <source>
        <dbReference type="ARBA" id="ARBA00022801"/>
    </source>
</evidence>
<sequence length="295" mass="31166">MTSSAIQQVPGVFHRRVGDILVTALSDGHQDAPLSTLGDIAQEDAAALLHSAFRPVPRRTAVNGFLVRHGDRVALIDTGCGPSKPTVGRLAGNLAAAGVAAESVDTLLMTHLHPDHFGGLTGPDGAPLYPRAEFRLHVAEHAYWRDDAAMAACDAARRAAFFGGARARLDAYADCTSLFSAGEVFPGVTAIPLPGHTPGHTGFLIASGSKSLLIWGDIVHVPEVQVPRPEATMAVDVDPAQAAATRRHIFDRVATDRQAIAGMHLHFPALAHLAREGDGYRLVADAWTLDLDGDI</sequence>
<keyword evidence="7" id="KW-1185">Reference proteome</keyword>
<dbReference type="PANTHER" id="PTHR42978:SF6">
    <property type="entry name" value="QUORUM-QUENCHING LACTONASE YTNP-RELATED"/>
    <property type="match status" value="1"/>
</dbReference>
<gene>
    <name evidence="6" type="ORF">JJQ90_10705</name>
</gene>
<proteinExistence type="inferred from homology"/>
<dbReference type="CDD" id="cd07720">
    <property type="entry name" value="OPHC2-like_MBL-fold"/>
    <property type="match status" value="1"/>
</dbReference>
<dbReference type="RefSeq" id="WP_216875091.1">
    <property type="nucleotide sequence ID" value="NZ_JAERQM010000002.1"/>
</dbReference>
<dbReference type="InterPro" id="IPR051013">
    <property type="entry name" value="MBL_superfamily_lactonases"/>
</dbReference>
<dbReference type="SMART" id="SM00849">
    <property type="entry name" value="Lactamase_B"/>
    <property type="match status" value="1"/>
</dbReference>
<dbReference type="PANTHER" id="PTHR42978">
    <property type="entry name" value="QUORUM-QUENCHING LACTONASE YTNP-RELATED-RELATED"/>
    <property type="match status" value="1"/>
</dbReference>
<dbReference type="Pfam" id="PF00753">
    <property type="entry name" value="Lactamase_B"/>
    <property type="match status" value="1"/>
</dbReference>
<comment type="similarity">
    <text evidence="1">Belongs to the metallo-beta-lactamase superfamily.</text>
</comment>
<evidence type="ECO:0000256" key="4">
    <source>
        <dbReference type="ARBA" id="ARBA00022833"/>
    </source>
</evidence>
<keyword evidence="4" id="KW-0862">Zinc</keyword>
<keyword evidence="3" id="KW-0378">Hydrolase</keyword>